<proteinExistence type="inferred from homology"/>
<protein>
    <recommendedName>
        <fullName evidence="3 14">UDP-N-acetylmuramate--L-alanine ligase</fullName>
        <ecNumber evidence="3 14">6.3.2.8</ecNumber>
    </recommendedName>
    <alternativeName>
        <fullName evidence="14">UDP-N-acetylmuramoyl-L-alanine synthetase</fullName>
    </alternativeName>
</protein>
<keyword evidence="12 14" id="KW-0961">Cell wall biogenesis/degradation</keyword>
<comment type="catalytic activity">
    <reaction evidence="13 14">
        <text>UDP-N-acetyl-alpha-D-muramate + L-alanine + ATP = UDP-N-acetyl-alpha-D-muramoyl-L-alanine + ADP + phosphate + H(+)</text>
        <dbReference type="Rhea" id="RHEA:23372"/>
        <dbReference type="ChEBI" id="CHEBI:15378"/>
        <dbReference type="ChEBI" id="CHEBI:30616"/>
        <dbReference type="ChEBI" id="CHEBI:43474"/>
        <dbReference type="ChEBI" id="CHEBI:57972"/>
        <dbReference type="ChEBI" id="CHEBI:70757"/>
        <dbReference type="ChEBI" id="CHEBI:83898"/>
        <dbReference type="ChEBI" id="CHEBI:456216"/>
        <dbReference type="EC" id="6.3.2.8"/>
    </reaction>
</comment>
<comment type="subcellular location">
    <subcellularLocation>
        <location evidence="1 14">Cytoplasm</location>
    </subcellularLocation>
</comment>
<dbReference type="InterPro" id="IPR005758">
    <property type="entry name" value="UDP-N-AcMur_Ala_ligase_MurC"/>
</dbReference>
<dbReference type="NCBIfam" id="TIGR01082">
    <property type="entry name" value="murC"/>
    <property type="match status" value="1"/>
</dbReference>
<dbReference type="Pfam" id="PF08245">
    <property type="entry name" value="Mur_ligase_M"/>
    <property type="match status" value="1"/>
</dbReference>
<comment type="caution">
    <text evidence="18">The sequence shown here is derived from an EMBL/GenBank/DDBJ whole genome shotgun (WGS) entry which is preliminary data.</text>
</comment>
<comment type="pathway">
    <text evidence="2 14">Cell wall biogenesis; peptidoglycan biosynthesis.</text>
</comment>
<dbReference type="InterPro" id="IPR013221">
    <property type="entry name" value="Mur_ligase_cen"/>
</dbReference>
<evidence type="ECO:0000259" key="16">
    <source>
        <dbReference type="Pfam" id="PF02875"/>
    </source>
</evidence>
<dbReference type="GO" id="GO:0005524">
    <property type="term" value="F:ATP binding"/>
    <property type="evidence" value="ECO:0007669"/>
    <property type="project" value="UniProtKB-UniRule"/>
</dbReference>
<accession>A0A7V3PTW1</accession>
<evidence type="ECO:0000313" key="18">
    <source>
        <dbReference type="EMBL" id="HGD13315.1"/>
    </source>
</evidence>
<evidence type="ECO:0000256" key="6">
    <source>
        <dbReference type="ARBA" id="ARBA00022618"/>
    </source>
</evidence>
<dbReference type="HAMAP" id="MF_00046">
    <property type="entry name" value="MurC"/>
    <property type="match status" value="1"/>
</dbReference>
<dbReference type="Gene3D" id="3.90.190.20">
    <property type="entry name" value="Mur ligase, C-terminal domain"/>
    <property type="match status" value="1"/>
</dbReference>
<evidence type="ECO:0000256" key="7">
    <source>
        <dbReference type="ARBA" id="ARBA00022741"/>
    </source>
</evidence>
<evidence type="ECO:0000256" key="11">
    <source>
        <dbReference type="ARBA" id="ARBA00023306"/>
    </source>
</evidence>
<evidence type="ECO:0000259" key="15">
    <source>
        <dbReference type="Pfam" id="PF01225"/>
    </source>
</evidence>
<keyword evidence="5 14" id="KW-0436">Ligase</keyword>
<comment type="function">
    <text evidence="14">Cell wall formation.</text>
</comment>
<dbReference type="Gene3D" id="3.40.1190.10">
    <property type="entry name" value="Mur-like, catalytic domain"/>
    <property type="match status" value="1"/>
</dbReference>
<keyword evidence="7 14" id="KW-0547">Nucleotide-binding</keyword>
<evidence type="ECO:0000256" key="4">
    <source>
        <dbReference type="ARBA" id="ARBA00022490"/>
    </source>
</evidence>
<keyword evidence="11 14" id="KW-0131">Cell cycle</keyword>
<feature type="domain" description="Mur ligase N-terminal catalytic" evidence="15">
    <location>
        <begin position="8"/>
        <end position="104"/>
    </location>
</feature>
<evidence type="ECO:0000256" key="13">
    <source>
        <dbReference type="ARBA" id="ARBA00047833"/>
    </source>
</evidence>
<dbReference type="GO" id="GO:0009252">
    <property type="term" value="P:peptidoglycan biosynthetic process"/>
    <property type="evidence" value="ECO:0007669"/>
    <property type="project" value="UniProtKB-UniRule"/>
</dbReference>
<dbReference type="SUPFAM" id="SSF53623">
    <property type="entry name" value="MurD-like peptide ligases, catalytic domain"/>
    <property type="match status" value="1"/>
</dbReference>
<dbReference type="SUPFAM" id="SSF51984">
    <property type="entry name" value="MurCD N-terminal domain"/>
    <property type="match status" value="1"/>
</dbReference>
<keyword evidence="6 14" id="KW-0132">Cell division</keyword>
<dbReference type="InterPro" id="IPR050061">
    <property type="entry name" value="MurCDEF_pg_biosynth"/>
</dbReference>
<keyword evidence="8 14" id="KW-0067">ATP-binding</keyword>
<dbReference type="GO" id="GO:0071555">
    <property type="term" value="P:cell wall organization"/>
    <property type="evidence" value="ECO:0007669"/>
    <property type="project" value="UniProtKB-KW"/>
</dbReference>
<feature type="domain" description="Mur ligase central" evidence="17">
    <location>
        <begin position="110"/>
        <end position="288"/>
    </location>
</feature>
<sequence>MFGRLKRVHFVGIGGAGMSGIALVLKNLGFEVSGSDIQASEVTERLSREGIKVYIGHQGENCAGAEVVVFSTAITDDNPELIYARNRNIPVIRRAEMLAELMRLKFSIAISGSHGKTTTTSLVTHILTRAGFDPTAVIGGRIVGAETGARLGQSEYLVAEADESDRSFVLLYPAIAVVTNIEPEHLDYYKNIQDLKKEFVRFVNRVPFYGSVVLCMDSPAVRSIRSRVERRVVTYGVDTDADFTVQDVQLYRFSSAFTVVYQGKPVGRFSLAMAGKHNVQNALAGIAVGTEVGIDFSTIEQALATFTGVHRRLERKGEERGIVVFDDYGHHPTEIRVTIEALRHAYPDSRIFVIFQPHRYTRTKLLADEFGDAFDYADEVLITGIYAAAEPPIPGVDERLILEAIRCRGRTGLTVHHLPELEEVPKFVVPRLKAGDVVLTLGAGSITRMADTVLKFIREQP</sequence>
<dbReference type="InterPro" id="IPR036565">
    <property type="entry name" value="Mur-like_cat_sf"/>
</dbReference>
<dbReference type="Pfam" id="PF02875">
    <property type="entry name" value="Mur_ligase_C"/>
    <property type="match status" value="1"/>
</dbReference>
<dbReference type="PANTHER" id="PTHR43445:SF3">
    <property type="entry name" value="UDP-N-ACETYLMURAMATE--L-ALANINE LIGASE"/>
    <property type="match status" value="1"/>
</dbReference>
<evidence type="ECO:0000256" key="8">
    <source>
        <dbReference type="ARBA" id="ARBA00022840"/>
    </source>
</evidence>
<dbReference type="SUPFAM" id="SSF53244">
    <property type="entry name" value="MurD-like peptide ligases, peptide-binding domain"/>
    <property type="match status" value="1"/>
</dbReference>
<comment type="similarity">
    <text evidence="14">Belongs to the MurCDEF family.</text>
</comment>
<dbReference type="InterPro" id="IPR004101">
    <property type="entry name" value="Mur_ligase_C"/>
</dbReference>
<evidence type="ECO:0000256" key="9">
    <source>
        <dbReference type="ARBA" id="ARBA00022960"/>
    </source>
</evidence>
<dbReference type="InterPro" id="IPR000713">
    <property type="entry name" value="Mur_ligase_N"/>
</dbReference>
<dbReference type="GO" id="GO:0051301">
    <property type="term" value="P:cell division"/>
    <property type="evidence" value="ECO:0007669"/>
    <property type="project" value="UniProtKB-KW"/>
</dbReference>
<reference evidence="18" key="1">
    <citation type="journal article" date="2020" name="mSystems">
        <title>Genome- and Community-Level Interaction Insights into Carbon Utilization and Element Cycling Functions of Hydrothermarchaeota in Hydrothermal Sediment.</title>
        <authorList>
            <person name="Zhou Z."/>
            <person name="Liu Y."/>
            <person name="Xu W."/>
            <person name="Pan J."/>
            <person name="Luo Z.H."/>
            <person name="Li M."/>
        </authorList>
    </citation>
    <scope>NUCLEOTIDE SEQUENCE [LARGE SCALE GENOMIC DNA]</scope>
    <source>
        <strain evidence="18">SpSt-914</strain>
    </source>
</reference>
<feature type="binding site" evidence="14">
    <location>
        <begin position="112"/>
        <end position="118"/>
    </location>
    <ligand>
        <name>ATP</name>
        <dbReference type="ChEBI" id="CHEBI:30616"/>
    </ligand>
</feature>
<evidence type="ECO:0000256" key="5">
    <source>
        <dbReference type="ARBA" id="ARBA00022598"/>
    </source>
</evidence>
<keyword evidence="10 14" id="KW-0573">Peptidoglycan synthesis</keyword>
<dbReference type="GO" id="GO:0005737">
    <property type="term" value="C:cytoplasm"/>
    <property type="evidence" value="ECO:0007669"/>
    <property type="project" value="UniProtKB-SubCell"/>
</dbReference>
<evidence type="ECO:0000259" key="17">
    <source>
        <dbReference type="Pfam" id="PF08245"/>
    </source>
</evidence>
<dbReference type="Gene3D" id="3.40.50.720">
    <property type="entry name" value="NAD(P)-binding Rossmann-like Domain"/>
    <property type="match status" value="1"/>
</dbReference>
<organism evidence="18">
    <name type="scientific">candidate division WOR-3 bacterium</name>
    <dbReference type="NCBI Taxonomy" id="2052148"/>
    <lineage>
        <taxon>Bacteria</taxon>
        <taxon>Bacteria division WOR-3</taxon>
    </lineage>
</organism>
<name>A0A7V3PTW1_UNCW3</name>
<evidence type="ECO:0000256" key="1">
    <source>
        <dbReference type="ARBA" id="ARBA00004496"/>
    </source>
</evidence>
<dbReference type="InterPro" id="IPR036615">
    <property type="entry name" value="Mur_ligase_C_dom_sf"/>
</dbReference>
<dbReference type="UniPathway" id="UPA00219"/>
<dbReference type="GO" id="GO:0008360">
    <property type="term" value="P:regulation of cell shape"/>
    <property type="evidence" value="ECO:0007669"/>
    <property type="project" value="UniProtKB-KW"/>
</dbReference>
<evidence type="ECO:0000256" key="14">
    <source>
        <dbReference type="HAMAP-Rule" id="MF_00046"/>
    </source>
</evidence>
<evidence type="ECO:0000256" key="2">
    <source>
        <dbReference type="ARBA" id="ARBA00004752"/>
    </source>
</evidence>
<evidence type="ECO:0000256" key="3">
    <source>
        <dbReference type="ARBA" id="ARBA00012211"/>
    </source>
</evidence>
<dbReference type="EC" id="6.3.2.8" evidence="3 14"/>
<gene>
    <name evidence="14" type="primary">murC</name>
    <name evidence="18" type="ORF">ENX16_04475</name>
</gene>
<dbReference type="GO" id="GO:0008763">
    <property type="term" value="F:UDP-N-acetylmuramate-L-alanine ligase activity"/>
    <property type="evidence" value="ECO:0007669"/>
    <property type="project" value="UniProtKB-UniRule"/>
</dbReference>
<dbReference type="Pfam" id="PF01225">
    <property type="entry name" value="Mur_ligase"/>
    <property type="match status" value="1"/>
</dbReference>
<feature type="domain" description="Mur ligase C-terminal" evidence="16">
    <location>
        <begin position="311"/>
        <end position="444"/>
    </location>
</feature>
<evidence type="ECO:0000256" key="12">
    <source>
        <dbReference type="ARBA" id="ARBA00023316"/>
    </source>
</evidence>
<dbReference type="AlphaFoldDB" id="A0A7V3PTW1"/>
<dbReference type="PANTHER" id="PTHR43445">
    <property type="entry name" value="UDP-N-ACETYLMURAMATE--L-ALANINE LIGASE-RELATED"/>
    <property type="match status" value="1"/>
</dbReference>
<dbReference type="EMBL" id="DTMZ01000102">
    <property type="protein sequence ID" value="HGD13315.1"/>
    <property type="molecule type" value="Genomic_DNA"/>
</dbReference>
<keyword evidence="4 14" id="KW-0963">Cytoplasm</keyword>
<evidence type="ECO:0000256" key="10">
    <source>
        <dbReference type="ARBA" id="ARBA00022984"/>
    </source>
</evidence>
<keyword evidence="9 14" id="KW-0133">Cell shape</keyword>